<dbReference type="EMBL" id="NKCI01000010">
    <property type="protein sequence ID" value="RSL70303.1"/>
    <property type="molecule type" value="Genomic_DNA"/>
</dbReference>
<evidence type="ECO:0000313" key="3">
    <source>
        <dbReference type="Proteomes" id="UP000288168"/>
    </source>
</evidence>
<evidence type="ECO:0000313" key="2">
    <source>
        <dbReference type="EMBL" id="RSL70303.1"/>
    </source>
</evidence>
<dbReference type="OrthoDB" id="5096045at2759"/>
<feature type="transmembrane region" description="Helical" evidence="1">
    <location>
        <begin position="12"/>
        <end position="32"/>
    </location>
</feature>
<reference evidence="2 3" key="1">
    <citation type="submission" date="2017-06" db="EMBL/GenBank/DDBJ databases">
        <title>Comparative genomic analysis of Ambrosia Fusariam Clade fungi.</title>
        <authorList>
            <person name="Stajich J.E."/>
            <person name="Carrillo J."/>
            <person name="Kijimoto T."/>
            <person name="Eskalen A."/>
            <person name="O'Donnell K."/>
            <person name="Kasson M."/>
        </authorList>
    </citation>
    <scope>NUCLEOTIDE SEQUENCE [LARGE SCALE GENOMIC DNA]</scope>
    <source>
        <strain evidence="2 3">NRRL62584</strain>
    </source>
</reference>
<name>A0A428QYQ0_9HYPO</name>
<dbReference type="Proteomes" id="UP000288168">
    <property type="component" value="Unassembled WGS sequence"/>
</dbReference>
<sequence length="123" mass="13810">MDLHSTKSIGLRHLFLTSLLWIISWIDIFSRLHQPETFSNKPHLSTQHTTLSVPNLFNHHHFYLSQTAKMKRNDVIAIIIIILFIILAAVSFGIWKLVNMAKNHMSAAGTGTSSSGSTEDIAD</sequence>
<keyword evidence="3" id="KW-1185">Reference proteome</keyword>
<keyword evidence="1" id="KW-0472">Membrane</keyword>
<keyword evidence="1" id="KW-1133">Transmembrane helix</keyword>
<evidence type="ECO:0000256" key="1">
    <source>
        <dbReference type="SAM" id="Phobius"/>
    </source>
</evidence>
<gene>
    <name evidence="2" type="ORF">CEP54_001890</name>
</gene>
<proteinExistence type="predicted"/>
<keyword evidence="1" id="KW-0812">Transmembrane</keyword>
<feature type="transmembrane region" description="Helical" evidence="1">
    <location>
        <begin position="75"/>
        <end position="95"/>
    </location>
</feature>
<comment type="caution">
    <text evidence="2">The sequence shown here is derived from an EMBL/GenBank/DDBJ whole genome shotgun (WGS) entry which is preliminary data.</text>
</comment>
<organism evidence="2 3">
    <name type="scientific">Fusarium duplospermum</name>
    <dbReference type="NCBI Taxonomy" id="1325734"/>
    <lineage>
        <taxon>Eukaryota</taxon>
        <taxon>Fungi</taxon>
        <taxon>Dikarya</taxon>
        <taxon>Ascomycota</taxon>
        <taxon>Pezizomycotina</taxon>
        <taxon>Sordariomycetes</taxon>
        <taxon>Hypocreomycetidae</taxon>
        <taxon>Hypocreales</taxon>
        <taxon>Nectriaceae</taxon>
        <taxon>Fusarium</taxon>
        <taxon>Fusarium solani species complex</taxon>
    </lineage>
</organism>
<accession>A0A428QYQ0</accession>
<protein>
    <submittedName>
        <fullName evidence="2">Uncharacterized protein</fullName>
    </submittedName>
</protein>
<dbReference type="AlphaFoldDB" id="A0A428QYQ0"/>